<proteinExistence type="predicted"/>
<dbReference type="PANTHER" id="PTHR43433:SF10">
    <property type="entry name" value="AB HYDROLASE-1 DOMAIN-CONTAINING PROTEIN"/>
    <property type="match status" value="1"/>
</dbReference>
<evidence type="ECO:0000259" key="1">
    <source>
        <dbReference type="Pfam" id="PF00561"/>
    </source>
</evidence>
<evidence type="ECO:0000313" key="3">
    <source>
        <dbReference type="Proteomes" id="UP000198875"/>
    </source>
</evidence>
<feature type="domain" description="AB hydrolase-1" evidence="1">
    <location>
        <begin position="33"/>
        <end position="160"/>
    </location>
</feature>
<dbReference type="Gene3D" id="3.40.50.1820">
    <property type="entry name" value="alpha/beta hydrolase"/>
    <property type="match status" value="1"/>
</dbReference>
<dbReference type="GO" id="GO:0016787">
    <property type="term" value="F:hydrolase activity"/>
    <property type="evidence" value="ECO:0007669"/>
    <property type="project" value="UniProtKB-KW"/>
</dbReference>
<protein>
    <submittedName>
        <fullName evidence="2">Alpha/beta hydrolase</fullName>
    </submittedName>
</protein>
<dbReference type="EMBL" id="CSTD01000001">
    <property type="protein sequence ID" value="CPR07395.1"/>
    <property type="molecule type" value="Genomic_DNA"/>
</dbReference>
<keyword evidence="2" id="KW-0378">Hydrolase</keyword>
<sequence>MQSNNGGTDSGSTVLVDSRRVGVWRFGSPGGWPLVWNHGGLSCGMDATVMDEAARSCGAEIIAIDRPGIGRSDLWSMASVGQWGHTVAQVADLLLLDDFAVAGWSGGGPFALACAAAMPGRVRVVATIDGMAPLERLRNVFEIGFLPDELLIRPPDGRRGPLRRCCN</sequence>
<dbReference type="InterPro" id="IPR000073">
    <property type="entry name" value="AB_hydrolase_1"/>
</dbReference>
<gene>
    <name evidence="2" type="ORF">BN971_01002</name>
</gene>
<organism evidence="2 3">
    <name type="scientific">Mycobacterium bohemicum DSM 44277</name>
    <dbReference type="NCBI Taxonomy" id="1236609"/>
    <lineage>
        <taxon>Bacteria</taxon>
        <taxon>Bacillati</taxon>
        <taxon>Actinomycetota</taxon>
        <taxon>Actinomycetes</taxon>
        <taxon>Mycobacteriales</taxon>
        <taxon>Mycobacteriaceae</taxon>
        <taxon>Mycobacterium</taxon>
    </lineage>
</organism>
<dbReference type="PANTHER" id="PTHR43433">
    <property type="entry name" value="HYDROLASE, ALPHA/BETA FOLD FAMILY PROTEIN"/>
    <property type="match status" value="1"/>
</dbReference>
<dbReference type="OrthoDB" id="9800988at2"/>
<dbReference type="AlphaFoldDB" id="A0A0U0W4M8"/>
<dbReference type="InterPro" id="IPR029058">
    <property type="entry name" value="AB_hydrolase_fold"/>
</dbReference>
<reference evidence="2 3" key="1">
    <citation type="submission" date="2015-03" db="EMBL/GenBank/DDBJ databases">
        <authorList>
            <person name="Murphy D."/>
        </authorList>
    </citation>
    <scope>NUCLEOTIDE SEQUENCE [LARGE SCALE GENOMIC DNA]</scope>
    <source>
        <strain evidence="2 3">DSM 44277</strain>
    </source>
</reference>
<name>A0A0U0W4M8_MYCBE</name>
<accession>A0A0U0W4M8</accession>
<dbReference type="Proteomes" id="UP000198875">
    <property type="component" value="Unassembled WGS sequence"/>
</dbReference>
<dbReference type="InterPro" id="IPR050471">
    <property type="entry name" value="AB_hydrolase"/>
</dbReference>
<dbReference type="SUPFAM" id="SSF53474">
    <property type="entry name" value="alpha/beta-Hydrolases"/>
    <property type="match status" value="1"/>
</dbReference>
<dbReference type="RefSeq" id="WP_139027044.1">
    <property type="nucleotide sequence ID" value="NZ_CSTD01000001.1"/>
</dbReference>
<evidence type="ECO:0000313" key="2">
    <source>
        <dbReference type="EMBL" id="CPR07395.1"/>
    </source>
</evidence>
<dbReference type="Pfam" id="PF00561">
    <property type="entry name" value="Abhydrolase_1"/>
    <property type="match status" value="1"/>
</dbReference>